<reference evidence="1 2" key="1">
    <citation type="submission" date="2023-12" db="EMBL/GenBank/DDBJ databases">
        <title>Genome comparison identifies genes involved in endophytic behavior of Lysinibacillus irui and provides insights into its role as a plant-growth promoting bacterium.</title>
        <authorList>
            <person name="Hilario S."/>
            <person name="Matos I."/>
            <person name="Goncalves M.F.M."/>
            <person name="Pardo C.A."/>
            <person name="Santos M.J."/>
        </authorList>
    </citation>
    <scope>NUCLEOTIDE SEQUENCE [LARGE SCALE GENOMIC DNA]</scope>
    <source>
        <strain evidence="1 2">B3</strain>
    </source>
</reference>
<dbReference type="Proteomes" id="UP001289615">
    <property type="component" value="Unassembled WGS sequence"/>
</dbReference>
<keyword evidence="2" id="KW-1185">Reference proteome</keyword>
<feature type="non-terminal residue" evidence="1">
    <location>
        <position position="1"/>
    </location>
</feature>
<dbReference type="EMBL" id="JAXUIA010000012">
    <property type="protein sequence ID" value="MEA0977807.1"/>
    <property type="molecule type" value="Genomic_DNA"/>
</dbReference>
<comment type="caution">
    <text evidence="1">The sequence shown here is derived from an EMBL/GenBank/DDBJ whole genome shotgun (WGS) entry which is preliminary data.</text>
</comment>
<evidence type="ECO:0008006" key="3">
    <source>
        <dbReference type="Google" id="ProtNLM"/>
    </source>
</evidence>
<protein>
    <recommendedName>
        <fullName evidence="3">YncE family protein</fullName>
    </recommendedName>
</protein>
<organism evidence="1 2">
    <name type="scientific">Lysinibacillus irui</name>
    <dbReference type="NCBI Taxonomy" id="2998077"/>
    <lineage>
        <taxon>Bacteria</taxon>
        <taxon>Bacillati</taxon>
        <taxon>Bacillota</taxon>
        <taxon>Bacilli</taxon>
        <taxon>Bacillales</taxon>
        <taxon>Bacillaceae</taxon>
        <taxon>Lysinibacillus</taxon>
    </lineage>
</organism>
<proteinExistence type="predicted"/>
<gene>
    <name evidence="1" type="ORF">U6C28_15975</name>
</gene>
<evidence type="ECO:0000313" key="2">
    <source>
        <dbReference type="Proteomes" id="UP001289615"/>
    </source>
</evidence>
<sequence>DKNLYVTNTTDNLVDSTPFLIDSPAQEDWLLKLADKNLYVTDTTSYLVDSAPSLIDSPAPNGLGT</sequence>
<evidence type="ECO:0000313" key="1">
    <source>
        <dbReference type="EMBL" id="MEA0977807.1"/>
    </source>
</evidence>
<dbReference type="RefSeq" id="WP_322823682.1">
    <property type="nucleotide sequence ID" value="NZ_JAXUHK010000012.1"/>
</dbReference>
<accession>A0ABU5NP38</accession>
<name>A0ABU5NP38_9BACI</name>